<name>A0A814RMV5_9BILA</name>
<evidence type="ECO:0000313" key="5">
    <source>
        <dbReference type="EMBL" id="CAF1678346.1"/>
    </source>
</evidence>
<organism evidence="2 8">
    <name type="scientific">Rotaria sordida</name>
    <dbReference type="NCBI Taxonomy" id="392033"/>
    <lineage>
        <taxon>Eukaryota</taxon>
        <taxon>Metazoa</taxon>
        <taxon>Spiralia</taxon>
        <taxon>Gnathifera</taxon>
        <taxon>Rotifera</taxon>
        <taxon>Eurotatoria</taxon>
        <taxon>Bdelloidea</taxon>
        <taxon>Philodinida</taxon>
        <taxon>Philodinidae</taxon>
        <taxon>Rotaria</taxon>
    </lineage>
</organism>
<sequence length="71" mass="8122">MLIYLVTYDVVQQKELIQTKFHRNDEAILALAKDLVEQFNSSTSNNIEHSTSYKKNPSGTSSESHLMHVKL</sequence>
<evidence type="ECO:0000313" key="7">
    <source>
        <dbReference type="Proteomes" id="UP000663870"/>
    </source>
</evidence>
<dbReference type="Proteomes" id="UP000663854">
    <property type="component" value="Unassembled WGS sequence"/>
</dbReference>
<dbReference type="AlphaFoldDB" id="A0A814RMV5"/>
<dbReference type="EMBL" id="CAJNOO010001333">
    <property type="protein sequence ID" value="CAF1136337.1"/>
    <property type="molecule type" value="Genomic_DNA"/>
</dbReference>
<keyword evidence="7" id="KW-1185">Reference proteome</keyword>
<accession>A0A814RMV5</accession>
<evidence type="ECO:0000313" key="4">
    <source>
        <dbReference type="EMBL" id="CAF1563956.1"/>
    </source>
</evidence>
<evidence type="ECO:0000256" key="1">
    <source>
        <dbReference type="SAM" id="MobiDB-lite"/>
    </source>
</evidence>
<dbReference type="EMBL" id="CAJNOU010002282">
    <property type="protein sequence ID" value="CAF1307396.1"/>
    <property type="molecule type" value="Genomic_DNA"/>
</dbReference>
<dbReference type="Proteomes" id="UP000663882">
    <property type="component" value="Unassembled WGS sequence"/>
</dbReference>
<gene>
    <name evidence="6" type="ORF">FNK824_LOCUS17342</name>
    <name evidence="5" type="ORF">JXQ802_LOCUS58741</name>
    <name evidence="4" type="ORF">PYM288_LOCUS42102</name>
    <name evidence="2" type="ORF">RFH988_LOCUS21143</name>
    <name evidence="3" type="ORF">SEV965_LOCUS26610</name>
</gene>
<dbReference type="Proteomes" id="UP000663889">
    <property type="component" value="Unassembled WGS sequence"/>
</dbReference>
<dbReference type="Proteomes" id="UP000663870">
    <property type="component" value="Unassembled WGS sequence"/>
</dbReference>
<evidence type="ECO:0000313" key="6">
    <source>
        <dbReference type="EMBL" id="CAF3840975.1"/>
    </source>
</evidence>
<feature type="compositionally biased region" description="Polar residues" evidence="1">
    <location>
        <begin position="44"/>
        <end position="64"/>
    </location>
</feature>
<evidence type="ECO:0000313" key="8">
    <source>
        <dbReference type="Proteomes" id="UP000663882"/>
    </source>
</evidence>
<reference evidence="2" key="1">
    <citation type="submission" date="2021-02" db="EMBL/GenBank/DDBJ databases">
        <authorList>
            <person name="Nowell W R."/>
        </authorList>
    </citation>
    <scope>NUCLEOTIDE SEQUENCE</scope>
</reference>
<feature type="region of interest" description="Disordered" evidence="1">
    <location>
        <begin position="44"/>
        <end position="71"/>
    </location>
</feature>
<dbReference type="EMBL" id="CAJNOH010015489">
    <property type="protein sequence ID" value="CAF1563956.1"/>
    <property type="molecule type" value="Genomic_DNA"/>
</dbReference>
<comment type="caution">
    <text evidence="2">The sequence shown here is derived from an EMBL/GenBank/DDBJ whole genome shotgun (WGS) entry which is preliminary data.</text>
</comment>
<evidence type="ECO:0000313" key="3">
    <source>
        <dbReference type="EMBL" id="CAF1307396.1"/>
    </source>
</evidence>
<dbReference type="EMBL" id="CAJNOL010017409">
    <property type="protein sequence ID" value="CAF1678346.1"/>
    <property type="molecule type" value="Genomic_DNA"/>
</dbReference>
<dbReference type="EMBL" id="CAJOBE010002742">
    <property type="protein sequence ID" value="CAF3840975.1"/>
    <property type="molecule type" value="Genomic_DNA"/>
</dbReference>
<protein>
    <submittedName>
        <fullName evidence="2">Uncharacterized protein</fullName>
    </submittedName>
</protein>
<proteinExistence type="predicted"/>
<dbReference type="Proteomes" id="UP000663874">
    <property type="component" value="Unassembled WGS sequence"/>
</dbReference>
<evidence type="ECO:0000313" key="2">
    <source>
        <dbReference type="EMBL" id="CAF1136337.1"/>
    </source>
</evidence>